<evidence type="ECO:0000313" key="3">
    <source>
        <dbReference type="EMBL" id="MDQ0149544.1"/>
    </source>
</evidence>
<evidence type="ECO:0000313" key="4">
    <source>
        <dbReference type="Proteomes" id="UP001228504"/>
    </source>
</evidence>
<keyword evidence="4" id="KW-1185">Reference proteome</keyword>
<reference evidence="3 4" key="1">
    <citation type="submission" date="2023-07" db="EMBL/GenBank/DDBJ databases">
        <title>Genomic Encyclopedia of Type Strains, Phase IV (KMG-IV): sequencing the most valuable type-strain genomes for metagenomic binning, comparative biology and taxonomic classification.</title>
        <authorList>
            <person name="Goeker M."/>
        </authorList>
    </citation>
    <scope>NUCLEOTIDE SEQUENCE [LARGE SCALE GENOMIC DNA]</scope>
    <source>
        <strain evidence="3 4">DSM 20694</strain>
    </source>
</reference>
<dbReference type="SUPFAM" id="SSF51735">
    <property type="entry name" value="NAD(P)-binding Rossmann-fold domains"/>
    <property type="match status" value="1"/>
</dbReference>
<dbReference type="Proteomes" id="UP001228504">
    <property type="component" value="Unassembled WGS sequence"/>
</dbReference>
<organism evidence="3 4">
    <name type="scientific">Eubacterium multiforme</name>
    <dbReference type="NCBI Taxonomy" id="83339"/>
    <lineage>
        <taxon>Bacteria</taxon>
        <taxon>Bacillati</taxon>
        <taxon>Bacillota</taxon>
        <taxon>Clostridia</taxon>
        <taxon>Eubacteriales</taxon>
        <taxon>Eubacteriaceae</taxon>
        <taxon>Eubacterium</taxon>
    </lineage>
</organism>
<dbReference type="InterPro" id="IPR055170">
    <property type="entry name" value="GFO_IDH_MocA-like_dom"/>
</dbReference>
<dbReference type="Gene3D" id="3.30.360.10">
    <property type="entry name" value="Dihydrodipicolinate Reductase, domain 2"/>
    <property type="match status" value="1"/>
</dbReference>
<dbReference type="RefSeq" id="WP_307485126.1">
    <property type="nucleotide sequence ID" value="NZ_JAUSUF010000003.1"/>
</dbReference>
<sequence>MNKLKVCFVGIGSIAKRHIKNLYDICDEKNLNLQVDALRSKNGKFLDNIKYKISNVYYNENELPHDYDVIFITNPTDFHIDTLKRLHDKGKHFFIEKPLTSYKKLNKVFDIKYRHDSVYYVACPIRYTNVIQFLKKHINLSDVISVRCISSSYLPEWRPGIDYRNTYSSSKDLGGGVSIDLIHEWDYIQYLFGKPESIYYTCGKKSSLEIDCEDYAIYVAEYGEMVVELHLDYFGRKSLREIMIFTNHDTIVGDLIGSKVTFLKAGKVIDFSEERNDFQKNELRNFFCLIERNEKNINYIKEAYQTMNYTQGVIK</sequence>
<name>A0ABT9UTC9_9FIRM</name>
<feature type="domain" description="GFO/IDH/MocA-like oxidoreductase" evidence="2">
    <location>
        <begin position="142"/>
        <end position="234"/>
    </location>
</feature>
<protein>
    <submittedName>
        <fullName evidence="3">Dehydrogenase</fullName>
    </submittedName>
</protein>
<feature type="domain" description="Gfo/Idh/MocA-like oxidoreductase N-terminal" evidence="1">
    <location>
        <begin position="5"/>
        <end position="121"/>
    </location>
</feature>
<dbReference type="PANTHER" id="PTHR43377:SF1">
    <property type="entry name" value="BILIVERDIN REDUCTASE A"/>
    <property type="match status" value="1"/>
</dbReference>
<dbReference type="Gene3D" id="3.40.50.720">
    <property type="entry name" value="NAD(P)-binding Rossmann-like Domain"/>
    <property type="match status" value="1"/>
</dbReference>
<dbReference type="SUPFAM" id="SSF55347">
    <property type="entry name" value="Glyceraldehyde-3-phosphate dehydrogenase-like, C-terminal domain"/>
    <property type="match status" value="1"/>
</dbReference>
<evidence type="ECO:0000259" key="2">
    <source>
        <dbReference type="Pfam" id="PF22725"/>
    </source>
</evidence>
<dbReference type="InterPro" id="IPR000683">
    <property type="entry name" value="Gfo/Idh/MocA-like_OxRdtase_N"/>
</dbReference>
<dbReference type="Pfam" id="PF22725">
    <property type="entry name" value="GFO_IDH_MocA_C3"/>
    <property type="match status" value="1"/>
</dbReference>
<proteinExistence type="predicted"/>
<dbReference type="Pfam" id="PF01408">
    <property type="entry name" value="GFO_IDH_MocA"/>
    <property type="match status" value="1"/>
</dbReference>
<evidence type="ECO:0000259" key="1">
    <source>
        <dbReference type="Pfam" id="PF01408"/>
    </source>
</evidence>
<dbReference type="InterPro" id="IPR036291">
    <property type="entry name" value="NAD(P)-bd_dom_sf"/>
</dbReference>
<dbReference type="EMBL" id="JAUSUF010000003">
    <property type="protein sequence ID" value="MDQ0149544.1"/>
    <property type="molecule type" value="Genomic_DNA"/>
</dbReference>
<dbReference type="PANTHER" id="PTHR43377">
    <property type="entry name" value="BILIVERDIN REDUCTASE A"/>
    <property type="match status" value="1"/>
</dbReference>
<accession>A0ABT9UTC9</accession>
<comment type="caution">
    <text evidence="3">The sequence shown here is derived from an EMBL/GenBank/DDBJ whole genome shotgun (WGS) entry which is preliminary data.</text>
</comment>
<dbReference type="InterPro" id="IPR051450">
    <property type="entry name" value="Gfo/Idh/MocA_Oxidoreductases"/>
</dbReference>
<gene>
    <name evidence="3" type="ORF">J2S18_001474</name>
</gene>